<feature type="region of interest" description="Disordered" evidence="1">
    <location>
        <begin position="104"/>
        <end position="135"/>
    </location>
</feature>
<evidence type="ECO:0000256" key="1">
    <source>
        <dbReference type="SAM" id="MobiDB-lite"/>
    </source>
</evidence>
<feature type="chain" id="PRO_5045554061" evidence="2">
    <location>
        <begin position="24"/>
        <end position="135"/>
    </location>
</feature>
<proteinExistence type="predicted"/>
<keyword evidence="4" id="KW-1185">Reference proteome</keyword>
<comment type="caution">
    <text evidence="3">The sequence shown here is derived from an EMBL/GenBank/DDBJ whole genome shotgun (WGS) entry which is preliminary data.</text>
</comment>
<accession>A0ABR1XQ06</accession>
<gene>
    <name evidence="3" type="ORF">IWX90DRAFT_487112</name>
</gene>
<keyword evidence="2" id="KW-0732">Signal</keyword>
<evidence type="ECO:0000256" key="2">
    <source>
        <dbReference type="SAM" id="SignalP"/>
    </source>
</evidence>
<name>A0ABR1XQ06_9PEZI</name>
<feature type="signal peptide" evidence="2">
    <location>
        <begin position="1"/>
        <end position="23"/>
    </location>
</feature>
<protein>
    <submittedName>
        <fullName evidence="3">Uncharacterized protein</fullName>
    </submittedName>
</protein>
<dbReference type="Proteomes" id="UP001456524">
    <property type="component" value="Unassembled WGS sequence"/>
</dbReference>
<sequence length="135" mass="14353">MRLLTALSVALGVFLMPAATAAAAAVAPVPEDTAPPTMTDAAEAAASMASDPTVVLPLAAPAAKLDWSRRAGSRRYLFIDNFNHLNHFIVDILDEPFAIDHHDGGHGRSRRGHGSTLVDRDDGAYGQRLDHHHVG</sequence>
<evidence type="ECO:0000313" key="3">
    <source>
        <dbReference type="EMBL" id="KAK8163784.1"/>
    </source>
</evidence>
<organism evidence="3 4">
    <name type="scientific">Phyllosticta citrichinensis</name>
    <dbReference type="NCBI Taxonomy" id="1130410"/>
    <lineage>
        <taxon>Eukaryota</taxon>
        <taxon>Fungi</taxon>
        <taxon>Dikarya</taxon>
        <taxon>Ascomycota</taxon>
        <taxon>Pezizomycotina</taxon>
        <taxon>Dothideomycetes</taxon>
        <taxon>Dothideomycetes incertae sedis</taxon>
        <taxon>Botryosphaeriales</taxon>
        <taxon>Phyllostictaceae</taxon>
        <taxon>Phyllosticta</taxon>
    </lineage>
</organism>
<dbReference type="EMBL" id="JBBWUH010000006">
    <property type="protein sequence ID" value="KAK8163784.1"/>
    <property type="molecule type" value="Genomic_DNA"/>
</dbReference>
<feature type="compositionally biased region" description="Basic and acidic residues" evidence="1">
    <location>
        <begin position="118"/>
        <end position="135"/>
    </location>
</feature>
<evidence type="ECO:0000313" key="4">
    <source>
        <dbReference type="Proteomes" id="UP001456524"/>
    </source>
</evidence>
<reference evidence="3 4" key="1">
    <citation type="journal article" date="2022" name="G3 (Bethesda)">
        <title>Enemy or ally: a genomic approach to elucidate the lifestyle of Phyllosticta citrichinaensis.</title>
        <authorList>
            <person name="Buijs V.A."/>
            <person name="Groenewald J.Z."/>
            <person name="Haridas S."/>
            <person name="LaButti K.M."/>
            <person name="Lipzen A."/>
            <person name="Martin F.M."/>
            <person name="Barry K."/>
            <person name="Grigoriev I.V."/>
            <person name="Crous P.W."/>
            <person name="Seidl M.F."/>
        </authorList>
    </citation>
    <scope>NUCLEOTIDE SEQUENCE [LARGE SCALE GENOMIC DNA]</scope>
    <source>
        <strain evidence="3 4">CBS 129764</strain>
    </source>
</reference>